<proteinExistence type="predicted"/>
<evidence type="ECO:0000256" key="2">
    <source>
        <dbReference type="SAM" id="Coils"/>
    </source>
</evidence>
<accession>A0A327RE95</accession>
<feature type="coiled-coil region" evidence="2">
    <location>
        <begin position="295"/>
        <end position="325"/>
    </location>
</feature>
<evidence type="ECO:0000259" key="5">
    <source>
        <dbReference type="Pfam" id="PF06580"/>
    </source>
</evidence>
<sequence>MKPYNLPLNNTSKLVASLLIFLLSTSIFAQNSSDFSKTIDSLITINYNTYSGIEGAIRSEKYDTLKMRLLEQKSIDRNYIPGQVFANIMLGNQYRNKSLFEKSESLLNKALTLSRDYNLIDFEIVSLNMLGVIYRRQAIVKEALDYHQEALRLAESQPEINESYLKSIAVSHNSMGNIYLLLKEYDLALDQFNKSLNIEKQTNNKLGLAINYNNIGIIYEAEDSLNLALKNYKISLDYNNQINSKTGKVISNNSIGTIYLKQNKPDLALQTIIPTVALAEELQDQFYIAWAYINLGWAQNELNQLQNAKKNLEKGLKVAEDYNLQSMEIEAKLQLSKLFEKLGNTNQALQLYKEAITLDNEITGENNSQYVNTLRMRYESEKKNNQILELAKDKELLKISLENGKKTAISTLLGLLVIGIAVFAFYRQRRLKSEKQILTLEQDMLRNQMNPHFIFNSLNSIKLYIINNEKENAVYYLSKFSKLIRKILIASTEKEITLKDELETMDLYINIENIRFSNQINYNITVEETVDIEHIKIPSLVLQPFLENALWHGLSAKEGDKFISLKVTKTQPNFITISITDNGIGRAASNKIKQEKLLKQKSLGIEITKQRLENFSKNYTENYSMIINDLYDGDLATGTCVILKLPIIPIVKLKTA</sequence>
<dbReference type="SMART" id="SM00028">
    <property type="entry name" value="TPR"/>
    <property type="match status" value="7"/>
</dbReference>
<reference evidence="6 7" key="1">
    <citation type="submission" date="2018-06" db="EMBL/GenBank/DDBJ databases">
        <title>Genomic Encyclopedia of Archaeal and Bacterial Type Strains, Phase II (KMG-II): from individual species to whole genera.</title>
        <authorList>
            <person name="Goeker M."/>
        </authorList>
    </citation>
    <scope>NUCLEOTIDE SEQUENCE [LARGE SCALE GENOMIC DNA]</scope>
    <source>
        <strain evidence="6 7">DSM 24464</strain>
    </source>
</reference>
<organism evidence="6 7">
    <name type="scientific">Olleya aquimaris</name>
    <dbReference type="NCBI Taxonomy" id="639310"/>
    <lineage>
        <taxon>Bacteria</taxon>
        <taxon>Pseudomonadati</taxon>
        <taxon>Bacteroidota</taxon>
        <taxon>Flavobacteriia</taxon>
        <taxon>Flavobacteriales</taxon>
        <taxon>Flavobacteriaceae</taxon>
    </lineage>
</organism>
<dbReference type="GO" id="GO:0016020">
    <property type="term" value="C:membrane"/>
    <property type="evidence" value="ECO:0007669"/>
    <property type="project" value="InterPro"/>
</dbReference>
<keyword evidence="7" id="KW-1185">Reference proteome</keyword>
<dbReference type="PROSITE" id="PS50005">
    <property type="entry name" value="TPR"/>
    <property type="match status" value="3"/>
</dbReference>
<evidence type="ECO:0000313" key="6">
    <source>
        <dbReference type="EMBL" id="RAJ15021.1"/>
    </source>
</evidence>
<keyword evidence="2" id="KW-0175">Coiled coil</keyword>
<dbReference type="OrthoDB" id="6190788at2"/>
<dbReference type="PANTHER" id="PTHR34220">
    <property type="entry name" value="SENSOR HISTIDINE KINASE YPDA"/>
    <property type="match status" value="1"/>
</dbReference>
<name>A0A327RE95_9FLAO</name>
<dbReference type="RefSeq" id="WP_111659693.1">
    <property type="nucleotide sequence ID" value="NZ_QLLO01000004.1"/>
</dbReference>
<feature type="repeat" description="TPR" evidence="1">
    <location>
        <begin position="169"/>
        <end position="202"/>
    </location>
</feature>
<feature type="domain" description="Signal transduction histidine kinase internal region" evidence="5">
    <location>
        <begin position="441"/>
        <end position="519"/>
    </location>
</feature>
<dbReference type="InterPro" id="IPR019734">
    <property type="entry name" value="TPR_rpt"/>
</dbReference>
<keyword evidence="1" id="KW-0802">TPR repeat</keyword>
<keyword evidence="3" id="KW-0812">Transmembrane</keyword>
<dbReference type="Pfam" id="PF06580">
    <property type="entry name" value="His_kinase"/>
    <property type="match status" value="1"/>
</dbReference>
<dbReference type="SUPFAM" id="SSF48452">
    <property type="entry name" value="TPR-like"/>
    <property type="match status" value="2"/>
</dbReference>
<evidence type="ECO:0000256" key="3">
    <source>
        <dbReference type="SAM" id="Phobius"/>
    </source>
</evidence>
<keyword evidence="3" id="KW-1133">Transmembrane helix</keyword>
<feature type="chain" id="PRO_5016345888" evidence="4">
    <location>
        <begin position="30"/>
        <end position="656"/>
    </location>
</feature>
<dbReference type="Pfam" id="PF13374">
    <property type="entry name" value="TPR_10"/>
    <property type="match status" value="1"/>
</dbReference>
<dbReference type="InterPro" id="IPR036890">
    <property type="entry name" value="HATPase_C_sf"/>
</dbReference>
<dbReference type="InterPro" id="IPR010559">
    <property type="entry name" value="Sig_transdc_His_kin_internal"/>
</dbReference>
<dbReference type="Gene3D" id="3.30.565.10">
    <property type="entry name" value="Histidine kinase-like ATPase, C-terminal domain"/>
    <property type="match status" value="1"/>
</dbReference>
<comment type="caution">
    <text evidence="6">The sequence shown here is derived from an EMBL/GenBank/DDBJ whole genome shotgun (WGS) entry which is preliminary data.</text>
</comment>
<dbReference type="InterPro" id="IPR050640">
    <property type="entry name" value="Bact_2-comp_sensor_kinase"/>
</dbReference>
<evidence type="ECO:0000313" key="7">
    <source>
        <dbReference type="Proteomes" id="UP000248703"/>
    </source>
</evidence>
<dbReference type="GO" id="GO:0000155">
    <property type="term" value="F:phosphorelay sensor kinase activity"/>
    <property type="evidence" value="ECO:0007669"/>
    <property type="project" value="InterPro"/>
</dbReference>
<evidence type="ECO:0000256" key="4">
    <source>
        <dbReference type="SAM" id="SignalP"/>
    </source>
</evidence>
<feature type="repeat" description="TPR" evidence="1">
    <location>
        <begin position="124"/>
        <end position="157"/>
    </location>
</feature>
<dbReference type="AlphaFoldDB" id="A0A327RE95"/>
<feature type="signal peptide" evidence="4">
    <location>
        <begin position="1"/>
        <end position="29"/>
    </location>
</feature>
<gene>
    <name evidence="6" type="ORF">LY08_01370</name>
</gene>
<dbReference type="SUPFAM" id="SSF55874">
    <property type="entry name" value="ATPase domain of HSP90 chaperone/DNA topoisomerase II/histidine kinase"/>
    <property type="match status" value="1"/>
</dbReference>
<dbReference type="InterPro" id="IPR011990">
    <property type="entry name" value="TPR-like_helical_dom_sf"/>
</dbReference>
<dbReference type="Gene3D" id="1.25.40.10">
    <property type="entry name" value="Tetratricopeptide repeat domain"/>
    <property type="match status" value="2"/>
</dbReference>
<dbReference type="Proteomes" id="UP000248703">
    <property type="component" value="Unassembled WGS sequence"/>
</dbReference>
<dbReference type="EMBL" id="QLLO01000004">
    <property type="protein sequence ID" value="RAJ15021.1"/>
    <property type="molecule type" value="Genomic_DNA"/>
</dbReference>
<dbReference type="Pfam" id="PF13181">
    <property type="entry name" value="TPR_8"/>
    <property type="match status" value="2"/>
</dbReference>
<evidence type="ECO:0000256" key="1">
    <source>
        <dbReference type="PROSITE-ProRule" id="PRU00339"/>
    </source>
</evidence>
<dbReference type="PANTHER" id="PTHR34220:SF7">
    <property type="entry name" value="SENSOR HISTIDINE KINASE YPDA"/>
    <property type="match status" value="1"/>
</dbReference>
<keyword evidence="3" id="KW-0472">Membrane</keyword>
<protein>
    <submittedName>
        <fullName evidence="6">Tetratricopeptide repeat protein</fullName>
    </submittedName>
</protein>
<keyword evidence="4" id="KW-0732">Signal</keyword>
<feature type="transmembrane region" description="Helical" evidence="3">
    <location>
        <begin position="408"/>
        <end position="426"/>
    </location>
</feature>
<dbReference type="Pfam" id="PF13424">
    <property type="entry name" value="TPR_12"/>
    <property type="match status" value="1"/>
</dbReference>
<feature type="repeat" description="TPR" evidence="1">
    <location>
        <begin position="329"/>
        <end position="362"/>
    </location>
</feature>